<dbReference type="AlphaFoldDB" id="A0A1H5DEC7"/>
<proteinExistence type="predicted"/>
<dbReference type="RefSeq" id="WP_413037949.1">
    <property type="nucleotide sequence ID" value="NZ_FNTF01000002.1"/>
</dbReference>
<reference evidence="1 2" key="1">
    <citation type="submission" date="2016-10" db="EMBL/GenBank/DDBJ databases">
        <authorList>
            <person name="de Groot N.N."/>
        </authorList>
    </citation>
    <scope>NUCLEOTIDE SEQUENCE [LARGE SCALE GENOMIC DNA]</scope>
    <source>
        <strain evidence="1 2">BS3655</strain>
    </source>
</reference>
<evidence type="ECO:0000313" key="2">
    <source>
        <dbReference type="Proteomes" id="UP000183114"/>
    </source>
</evidence>
<name>A0A1H5DEC7_9PSED</name>
<sequence length="85" mass="9274">MPQSDLLPTLLLKINENQLALEAAIMELTLWAEKRGATEVGENTGVTVIGRFCLKSRSGPTAWTLTGENAFFARCYVKSESGSHC</sequence>
<dbReference type="Proteomes" id="UP000183114">
    <property type="component" value="Unassembled WGS sequence"/>
</dbReference>
<dbReference type="EMBL" id="FNTF01000002">
    <property type="protein sequence ID" value="SED77158.1"/>
    <property type="molecule type" value="Genomic_DNA"/>
</dbReference>
<accession>A0A1H5DEC7</accession>
<evidence type="ECO:0000313" key="1">
    <source>
        <dbReference type="EMBL" id="SED77158.1"/>
    </source>
</evidence>
<gene>
    <name evidence="1" type="ORF">SAMN04490185_4155</name>
</gene>
<organism evidence="1 2">
    <name type="scientific">Pseudomonas frederiksbergensis</name>
    <dbReference type="NCBI Taxonomy" id="104087"/>
    <lineage>
        <taxon>Bacteria</taxon>
        <taxon>Pseudomonadati</taxon>
        <taxon>Pseudomonadota</taxon>
        <taxon>Gammaproteobacteria</taxon>
        <taxon>Pseudomonadales</taxon>
        <taxon>Pseudomonadaceae</taxon>
        <taxon>Pseudomonas</taxon>
    </lineage>
</organism>
<protein>
    <submittedName>
        <fullName evidence="1">Uncharacterized protein</fullName>
    </submittedName>
</protein>